<feature type="domain" description="Phosphoribosyltransferase" evidence="1">
    <location>
        <begin position="1"/>
        <end position="47"/>
    </location>
</feature>
<keyword evidence="3" id="KW-1185">Reference proteome</keyword>
<keyword evidence="2" id="KW-0328">Glycosyltransferase</keyword>
<organism evidence="2 3">
    <name type="scientific">Metarhizium guizhouense (strain ARSEF 977)</name>
    <dbReference type="NCBI Taxonomy" id="1276136"/>
    <lineage>
        <taxon>Eukaryota</taxon>
        <taxon>Fungi</taxon>
        <taxon>Dikarya</taxon>
        <taxon>Ascomycota</taxon>
        <taxon>Pezizomycotina</taxon>
        <taxon>Sordariomycetes</taxon>
        <taxon>Hypocreomycetidae</taxon>
        <taxon>Hypocreales</taxon>
        <taxon>Clavicipitaceae</taxon>
        <taxon>Metarhizium</taxon>
    </lineage>
</organism>
<reference evidence="2 3" key="1">
    <citation type="journal article" date="2014" name="Proc. Natl. Acad. Sci. U.S.A.">
        <title>Trajectory and genomic determinants of fungal-pathogen speciation and host adaptation.</title>
        <authorList>
            <person name="Hu X."/>
            <person name="Xiao G."/>
            <person name="Zheng P."/>
            <person name="Shang Y."/>
            <person name="Su Y."/>
            <person name="Zhang X."/>
            <person name="Liu X."/>
            <person name="Zhan S."/>
            <person name="St Leger R.J."/>
            <person name="Wang C."/>
        </authorList>
    </citation>
    <scope>NUCLEOTIDE SEQUENCE [LARGE SCALE GENOMIC DNA]</scope>
    <source>
        <strain evidence="2 3">ARSEF 977</strain>
    </source>
</reference>
<dbReference type="HOGENOM" id="CLU_2979610_0_0_1"/>
<protein>
    <submittedName>
        <fullName evidence="2">Uracil phosphoribosyltransferase</fullName>
    </submittedName>
</protein>
<name>A0A0B4HAL1_METGA</name>
<keyword evidence="2" id="KW-0808">Transferase</keyword>
<comment type="caution">
    <text evidence="2">The sequence shown here is derived from an EMBL/GenBank/DDBJ whole genome shotgun (WGS) entry which is preliminary data.</text>
</comment>
<dbReference type="GO" id="GO:0016757">
    <property type="term" value="F:glycosyltransferase activity"/>
    <property type="evidence" value="ECO:0007669"/>
    <property type="project" value="UniProtKB-KW"/>
</dbReference>
<accession>A0A0B4HAL1</accession>
<evidence type="ECO:0000313" key="2">
    <source>
        <dbReference type="EMBL" id="KID89107.1"/>
    </source>
</evidence>
<evidence type="ECO:0000259" key="1">
    <source>
        <dbReference type="Pfam" id="PF14681"/>
    </source>
</evidence>
<dbReference type="OrthoDB" id="4932723at2759"/>
<dbReference type="Proteomes" id="UP000031192">
    <property type="component" value="Unassembled WGS sequence"/>
</dbReference>
<dbReference type="Gene3D" id="3.40.50.2020">
    <property type="match status" value="1"/>
</dbReference>
<dbReference type="InterPro" id="IPR000836">
    <property type="entry name" value="PRTase_dom"/>
</dbReference>
<sequence>MAVQVLKARGVPEDHILFLNIIASPEGVNNFATKFPRLKVVTAFIDQVWSPGFCPKHS</sequence>
<proteinExistence type="predicted"/>
<dbReference type="AlphaFoldDB" id="A0A0B4HAL1"/>
<evidence type="ECO:0000313" key="3">
    <source>
        <dbReference type="Proteomes" id="UP000031192"/>
    </source>
</evidence>
<dbReference type="SUPFAM" id="SSF53271">
    <property type="entry name" value="PRTase-like"/>
    <property type="match status" value="1"/>
</dbReference>
<dbReference type="InterPro" id="IPR029057">
    <property type="entry name" value="PRTase-like"/>
</dbReference>
<dbReference type="Pfam" id="PF14681">
    <property type="entry name" value="UPRTase"/>
    <property type="match status" value="1"/>
</dbReference>
<dbReference type="EMBL" id="AZNH01000009">
    <property type="protein sequence ID" value="KID89107.1"/>
    <property type="molecule type" value="Genomic_DNA"/>
</dbReference>
<gene>
    <name evidence="2" type="ORF">MGU_03792</name>
</gene>